<evidence type="ECO:0000313" key="7">
    <source>
        <dbReference type="EMBL" id="KAB1079864.1"/>
    </source>
</evidence>
<comment type="similarity">
    <text evidence="1">Belongs to the leucine-binding protein family.</text>
</comment>
<gene>
    <name evidence="7" type="ORF">F6X53_08885</name>
</gene>
<evidence type="ECO:0000256" key="5">
    <source>
        <dbReference type="SAM" id="SignalP"/>
    </source>
</evidence>
<dbReference type="GO" id="GO:0006865">
    <property type="term" value="P:amino acid transport"/>
    <property type="evidence" value="ECO:0007669"/>
    <property type="project" value="UniProtKB-KW"/>
</dbReference>
<dbReference type="AlphaFoldDB" id="A0A6L3T401"/>
<evidence type="ECO:0000259" key="6">
    <source>
        <dbReference type="Pfam" id="PF13458"/>
    </source>
</evidence>
<evidence type="ECO:0000256" key="4">
    <source>
        <dbReference type="ARBA" id="ARBA00022970"/>
    </source>
</evidence>
<feature type="chain" id="PRO_5026987212" evidence="5">
    <location>
        <begin position="28"/>
        <end position="394"/>
    </location>
</feature>
<dbReference type="OrthoDB" id="9768099at2"/>
<feature type="domain" description="Leucine-binding protein" evidence="6">
    <location>
        <begin position="36"/>
        <end position="385"/>
    </location>
</feature>
<dbReference type="PANTHER" id="PTHR30483">
    <property type="entry name" value="LEUCINE-SPECIFIC-BINDING PROTEIN"/>
    <property type="match status" value="1"/>
</dbReference>
<evidence type="ECO:0000256" key="1">
    <source>
        <dbReference type="ARBA" id="ARBA00010062"/>
    </source>
</evidence>
<keyword evidence="8" id="KW-1185">Reference proteome</keyword>
<dbReference type="InterPro" id="IPR000709">
    <property type="entry name" value="Leu_Ile_Val-bd"/>
</dbReference>
<keyword evidence="2" id="KW-0813">Transport</keyword>
<keyword evidence="3 5" id="KW-0732">Signal</keyword>
<evidence type="ECO:0000256" key="2">
    <source>
        <dbReference type="ARBA" id="ARBA00022448"/>
    </source>
</evidence>
<dbReference type="InterPro" id="IPR051010">
    <property type="entry name" value="BCAA_transport"/>
</dbReference>
<dbReference type="Proteomes" id="UP000474159">
    <property type="component" value="Unassembled WGS sequence"/>
</dbReference>
<dbReference type="CDD" id="cd19980">
    <property type="entry name" value="PBP1_ABC_ligand_binding-like"/>
    <property type="match status" value="1"/>
</dbReference>
<evidence type="ECO:0000313" key="8">
    <source>
        <dbReference type="Proteomes" id="UP000474159"/>
    </source>
</evidence>
<protein>
    <submittedName>
        <fullName evidence="7">Amino acid ABC transporter substrate-binding protein</fullName>
    </submittedName>
</protein>
<comment type="caution">
    <text evidence="7">The sequence shown here is derived from an EMBL/GenBank/DDBJ whole genome shotgun (WGS) entry which is preliminary data.</text>
</comment>
<dbReference type="Gene3D" id="3.40.50.2300">
    <property type="match status" value="2"/>
</dbReference>
<reference evidence="7 8" key="1">
    <citation type="submission" date="2019-09" db="EMBL/GenBank/DDBJ databases">
        <title>YIM 48816 draft genome.</title>
        <authorList>
            <person name="Jiang L."/>
        </authorList>
    </citation>
    <scope>NUCLEOTIDE SEQUENCE [LARGE SCALE GENOMIC DNA]</scope>
    <source>
        <strain evidence="7 8">YIM 48816</strain>
    </source>
</reference>
<evidence type="ECO:0000256" key="3">
    <source>
        <dbReference type="ARBA" id="ARBA00022729"/>
    </source>
</evidence>
<dbReference type="SUPFAM" id="SSF53822">
    <property type="entry name" value="Periplasmic binding protein-like I"/>
    <property type="match status" value="1"/>
</dbReference>
<sequence length="394" mass="41553">MRKPTLYPAMMSSLALALTLASGPARADAGASGAGPIRIGVNEPLTGPFAASGTYVVNGAKIAADEINAQGGVLGRKIELVIEDNKSNPTEAAAVAEKLITSDKTPVMMGAWGSSLTLAVMPKLADYETPMLVETSSSGKITTTGNPYVFRISPPSALEAEAFAPMVGKIGLKKVDFIVINNDWGRGAAADFTKMLKDKGVAVGLVETMDQGAQDMSAQLSKLKGSDADTIMITAAVDQLTLLFKQMSALGLKKRIITTGGSQNPDQIIAQAGGAADGTLHLTTFLPWYPDRTPNPKATTYFIEEWKKRGFQFAGVTESFRGYDGIRTIAQAIAKAGSTEAAQIKAAFWAVDFTGLNGQIRFAKSGPAGRESGQSKPDVYLIRIESGRVVMPEL</sequence>
<dbReference type="Pfam" id="PF13458">
    <property type="entry name" value="Peripla_BP_6"/>
    <property type="match status" value="1"/>
</dbReference>
<feature type="signal peptide" evidence="5">
    <location>
        <begin position="1"/>
        <end position="27"/>
    </location>
</feature>
<dbReference type="InterPro" id="IPR028081">
    <property type="entry name" value="Leu-bd"/>
</dbReference>
<dbReference type="PRINTS" id="PR00337">
    <property type="entry name" value="LEUILEVALBP"/>
</dbReference>
<dbReference type="InterPro" id="IPR028082">
    <property type="entry name" value="Peripla_BP_I"/>
</dbReference>
<organism evidence="7 8">
    <name type="scientific">Methylobacterium soli</name>
    <dbReference type="NCBI Taxonomy" id="553447"/>
    <lineage>
        <taxon>Bacteria</taxon>
        <taxon>Pseudomonadati</taxon>
        <taxon>Pseudomonadota</taxon>
        <taxon>Alphaproteobacteria</taxon>
        <taxon>Hyphomicrobiales</taxon>
        <taxon>Methylobacteriaceae</taxon>
        <taxon>Methylobacterium</taxon>
    </lineage>
</organism>
<keyword evidence="4" id="KW-0029">Amino-acid transport</keyword>
<proteinExistence type="inferred from homology"/>
<accession>A0A6L3T401</accession>
<dbReference type="EMBL" id="VZZK01000007">
    <property type="protein sequence ID" value="KAB1079864.1"/>
    <property type="molecule type" value="Genomic_DNA"/>
</dbReference>
<name>A0A6L3T401_9HYPH</name>
<dbReference type="PANTHER" id="PTHR30483:SF6">
    <property type="entry name" value="PERIPLASMIC BINDING PROTEIN OF ABC TRANSPORTER FOR NATURAL AMINO ACIDS"/>
    <property type="match status" value="1"/>
</dbReference>